<feature type="compositionally biased region" description="Basic and acidic residues" evidence="1">
    <location>
        <begin position="66"/>
        <end position="75"/>
    </location>
</feature>
<evidence type="ECO:0000313" key="3">
    <source>
        <dbReference type="Proteomes" id="UP000652219"/>
    </source>
</evidence>
<evidence type="ECO:0000256" key="1">
    <source>
        <dbReference type="SAM" id="MobiDB-lite"/>
    </source>
</evidence>
<dbReference type="InterPro" id="IPR036291">
    <property type="entry name" value="NAD(P)-bd_dom_sf"/>
</dbReference>
<comment type="caution">
    <text evidence="2">The sequence shown here is derived from an EMBL/GenBank/DDBJ whole genome shotgun (WGS) entry which is preliminary data.</text>
</comment>
<sequence length="91" mass="10154">MSSPKTAIPPGSWVLVSGATGHVAAHTVKQFLERGFRVRGTVRDLETAAWLVEDVFKPSADRGDLELVHVPDRQQRRQRRRTTETTDDGDS</sequence>
<evidence type="ECO:0008006" key="4">
    <source>
        <dbReference type="Google" id="ProtNLM"/>
    </source>
</evidence>
<organism evidence="2 3">
    <name type="scientific">Colletotrichum sojae</name>
    <dbReference type="NCBI Taxonomy" id="2175907"/>
    <lineage>
        <taxon>Eukaryota</taxon>
        <taxon>Fungi</taxon>
        <taxon>Dikarya</taxon>
        <taxon>Ascomycota</taxon>
        <taxon>Pezizomycotina</taxon>
        <taxon>Sordariomycetes</taxon>
        <taxon>Hypocreomycetidae</taxon>
        <taxon>Glomerellales</taxon>
        <taxon>Glomerellaceae</taxon>
        <taxon>Colletotrichum</taxon>
        <taxon>Colletotrichum orchidearum species complex</taxon>
    </lineage>
</organism>
<evidence type="ECO:0000313" key="2">
    <source>
        <dbReference type="EMBL" id="KAF6791672.1"/>
    </source>
</evidence>
<dbReference type="AlphaFoldDB" id="A0A8H6IQ34"/>
<feature type="region of interest" description="Disordered" evidence="1">
    <location>
        <begin position="66"/>
        <end position="91"/>
    </location>
</feature>
<proteinExistence type="predicted"/>
<protein>
    <recommendedName>
        <fullName evidence="4">NAD(P)-binding domain-containing protein</fullName>
    </recommendedName>
</protein>
<name>A0A8H6IQ34_9PEZI</name>
<gene>
    <name evidence="2" type="ORF">CSOJ01_14312</name>
</gene>
<keyword evidence="3" id="KW-1185">Reference proteome</keyword>
<dbReference type="Proteomes" id="UP000652219">
    <property type="component" value="Unassembled WGS sequence"/>
</dbReference>
<reference evidence="2 3" key="1">
    <citation type="journal article" date="2020" name="Phytopathology">
        <title>Genome Sequence Resources of Colletotrichum truncatum, C. plurivorum, C. musicola, and C. sojae: Four Species Pathogenic to Soybean (Glycine max).</title>
        <authorList>
            <person name="Rogerio F."/>
            <person name="Boufleur T.R."/>
            <person name="Ciampi-Guillardi M."/>
            <person name="Sukno S.A."/>
            <person name="Thon M.R."/>
            <person name="Massola Junior N.S."/>
            <person name="Baroncelli R."/>
        </authorList>
    </citation>
    <scope>NUCLEOTIDE SEQUENCE [LARGE SCALE GENOMIC DNA]</scope>
    <source>
        <strain evidence="2 3">LFN0009</strain>
    </source>
</reference>
<dbReference type="SUPFAM" id="SSF51735">
    <property type="entry name" value="NAD(P)-binding Rossmann-fold domains"/>
    <property type="match status" value="1"/>
</dbReference>
<dbReference type="EMBL" id="WIGN01000473">
    <property type="protein sequence ID" value="KAF6791672.1"/>
    <property type="molecule type" value="Genomic_DNA"/>
</dbReference>
<accession>A0A8H6IQ34</accession>
<dbReference type="Gene3D" id="3.40.50.720">
    <property type="entry name" value="NAD(P)-binding Rossmann-like Domain"/>
    <property type="match status" value="1"/>
</dbReference>